<dbReference type="InterPro" id="IPR039367">
    <property type="entry name" value="Och1-like"/>
</dbReference>
<dbReference type="OrthoDB" id="10037595at2759"/>
<dbReference type="PANTHER" id="PTHR31834">
    <property type="entry name" value="INITIATION-SPECIFIC ALPHA-1,6-MANNOSYLTRANSFERASE"/>
    <property type="match status" value="1"/>
</dbReference>
<sequence>MIWQLMCTITVIHGQQYLDHRKTAATGVPHWHDAPPRIIDDLRVLHRSHNFSAAALTAAGGGARLGRTRRNVVSCAVQNPGYATIWYDDAALDAFLDEAAALDARIATAIDALRRPPFSKHFVLRTDLARLLLVHTYGGWWLDADAVCIDDPLSELEIDGCVFAWEGSVADDPSAPLNWAFACEKGHGFPLHAALLAADRIAAFSGDAEACAGERSAYCAGGHIPVLDLTGPAMLGDALQAYAGASSNRALREAAGERADDATTWARATTVKDVTVLPYCYFRSRGCPHLASADVVFFHHEFDTAWRPAFWHNHYSDEL</sequence>
<dbReference type="GO" id="GO:0006487">
    <property type="term" value="P:protein N-linked glycosylation"/>
    <property type="evidence" value="ECO:0007669"/>
    <property type="project" value="TreeGrafter"/>
</dbReference>
<accession>A0A8J2WNL9</accession>
<dbReference type="SUPFAM" id="SSF53448">
    <property type="entry name" value="Nucleotide-diphospho-sugar transferases"/>
    <property type="match status" value="1"/>
</dbReference>
<comment type="caution">
    <text evidence="1">The sequence shown here is derived from an EMBL/GenBank/DDBJ whole genome shotgun (WGS) entry which is preliminary data.</text>
</comment>
<name>A0A8J2WNL9_9STRA</name>
<evidence type="ECO:0000313" key="1">
    <source>
        <dbReference type="EMBL" id="CAH0374415.1"/>
    </source>
</evidence>
<organism evidence="1 2">
    <name type="scientific">Pelagomonas calceolata</name>
    <dbReference type="NCBI Taxonomy" id="35677"/>
    <lineage>
        <taxon>Eukaryota</taxon>
        <taxon>Sar</taxon>
        <taxon>Stramenopiles</taxon>
        <taxon>Ochrophyta</taxon>
        <taxon>Pelagophyceae</taxon>
        <taxon>Pelagomonadales</taxon>
        <taxon>Pelagomonadaceae</taxon>
        <taxon>Pelagomonas</taxon>
    </lineage>
</organism>
<dbReference type="PANTHER" id="PTHR31834:SF1">
    <property type="entry name" value="INITIATION-SPECIFIC ALPHA-1,6-MANNOSYLTRANSFERASE"/>
    <property type="match status" value="1"/>
</dbReference>
<reference evidence="1" key="1">
    <citation type="submission" date="2021-11" db="EMBL/GenBank/DDBJ databases">
        <authorList>
            <consortium name="Genoscope - CEA"/>
            <person name="William W."/>
        </authorList>
    </citation>
    <scope>NUCLEOTIDE SEQUENCE</scope>
</reference>
<protein>
    <recommendedName>
        <fullName evidence="3">Alpha 1,4-glycosyltransferase domain-containing protein</fullName>
    </recommendedName>
</protein>
<dbReference type="EMBL" id="CAKKNE010000004">
    <property type="protein sequence ID" value="CAH0374415.1"/>
    <property type="molecule type" value="Genomic_DNA"/>
</dbReference>
<dbReference type="InterPro" id="IPR029044">
    <property type="entry name" value="Nucleotide-diphossugar_trans"/>
</dbReference>
<evidence type="ECO:0008006" key="3">
    <source>
        <dbReference type="Google" id="ProtNLM"/>
    </source>
</evidence>
<dbReference type="Gene3D" id="3.90.550.20">
    <property type="match status" value="1"/>
</dbReference>
<gene>
    <name evidence="1" type="ORF">PECAL_4P16940</name>
</gene>
<proteinExistence type="predicted"/>
<dbReference type="GO" id="GO:0000136">
    <property type="term" value="C:mannan polymerase complex"/>
    <property type="evidence" value="ECO:0007669"/>
    <property type="project" value="TreeGrafter"/>
</dbReference>
<keyword evidence="2" id="KW-1185">Reference proteome</keyword>
<dbReference type="GO" id="GO:0000009">
    <property type="term" value="F:alpha-1,6-mannosyltransferase activity"/>
    <property type="evidence" value="ECO:0007669"/>
    <property type="project" value="InterPro"/>
</dbReference>
<dbReference type="Proteomes" id="UP000789595">
    <property type="component" value="Unassembled WGS sequence"/>
</dbReference>
<dbReference type="AlphaFoldDB" id="A0A8J2WNL9"/>
<evidence type="ECO:0000313" key="2">
    <source>
        <dbReference type="Proteomes" id="UP000789595"/>
    </source>
</evidence>